<protein>
    <submittedName>
        <fullName evidence="2">Uncharacterized protein</fullName>
    </submittedName>
</protein>
<gene>
    <name evidence="2" type="ORF">GE061_001948</name>
</gene>
<feature type="region of interest" description="Disordered" evidence="1">
    <location>
        <begin position="131"/>
        <end position="169"/>
    </location>
</feature>
<sequence length="169" mass="18539">MPAVEEVQLIEANPEYALVRLPDGREENVSLRHLAPCGDRENSPPTNADHPSQNLEPMDQLQEPLLTELPGSTVEEEAPRRSSRIRSKPSYLRWKTDTALHNVHSNVSMAQSCLKRPIIGVLLSLQNRLAGNPARDAPSRSGQDAASEPQGSRRQLQGEAPLPMALASN</sequence>
<dbReference type="OrthoDB" id="6622340at2759"/>
<comment type="caution">
    <text evidence="2">The sequence shown here is derived from an EMBL/GenBank/DDBJ whole genome shotgun (WGS) entry which is preliminary data.</text>
</comment>
<reference evidence="2" key="1">
    <citation type="journal article" date="2021" name="Mol. Ecol. Resour.">
        <title>Apolygus lucorum genome provides insights into omnivorousness and mesophyll feeding.</title>
        <authorList>
            <person name="Liu Y."/>
            <person name="Liu H."/>
            <person name="Wang H."/>
            <person name="Huang T."/>
            <person name="Liu B."/>
            <person name="Yang B."/>
            <person name="Yin L."/>
            <person name="Li B."/>
            <person name="Zhang Y."/>
            <person name="Zhang S."/>
            <person name="Jiang F."/>
            <person name="Zhang X."/>
            <person name="Ren Y."/>
            <person name="Wang B."/>
            <person name="Wang S."/>
            <person name="Lu Y."/>
            <person name="Wu K."/>
            <person name="Fan W."/>
            <person name="Wang G."/>
        </authorList>
    </citation>
    <scope>NUCLEOTIDE SEQUENCE</scope>
    <source>
        <strain evidence="2">12Hb</strain>
    </source>
</reference>
<dbReference type="Proteomes" id="UP000466442">
    <property type="component" value="Unassembled WGS sequence"/>
</dbReference>
<proteinExistence type="predicted"/>
<name>A0A8S9X6B6_APOLU</name>
<organism evidence="2 3">
    <name type="scientific">Apolygus lucorum</name>
    <name type="common">Small green plant bug</name>
    <name type="synonym">Lygocoris lucorum</name>
    <dbReference type="NCBI Taxonomy" id="248454"/>
    <lineage>
        <taxon>Eukaryota</taxon>
        <taxon>Metazoa</taxon>
        <taxon>Ecdysozoa</taxon>
        <taxon>Arthropoda</taxon>
        <taxon>Hexapoda</taxon>
        <taxon>Insecta</taxon>
        <taxon>Pterygota</taxon>
        <taxon>Neoptera</taxon>
        <taxon>Paraneoptera</taxon>
        <taxon>Hemiptera</taxon>
        <taxon>Heteroptera</taxon>
        <taxon>Panheteroptera</taxon>
        <taxon>Cimicomorpha</taxon>
        <taxon>Miridae</taxon>
        <taxon>Mirini</taxon>
        <taxon>Apolygus</taxon>
    </lineage>
</organism>
<evidence type="ECO:0000256" key="1">
    <source>
        <dbReference type="SAM" id="MobiDB-lite"/>
    </source>
</evidence>
<dbReference type="AlphaFoldDB" id="A0A8S9X6B6"/>
<evidence type="ECO:0000313" key="2">
    <source>
        <dbReference type="EMBL" id="KAF6203616.1"/>
    </source>
</evidence>
<feature type="compositionally biased region" description="Polar residues" evidence="1">
    <location>
        <begin position="140"/>
        <end position="155"/>
    </location>
</feature>
<keyword evidence="3" id="KW-1185">Reference proteome</keyword>
<feature type="compositionally biased region" description="Polar residues" evidence="1">
    <location>
        <begin position="43"/>
        <end position="55"/>
    </location>
</feature>
<accession>A0A8S9X6B6</accession>
<feature type="region of interest" description="Disordered" evidence="1">
    <location>
        <begin position="35"/>
        <end position="90"/>
    </location>
</feature>
<dbReference type="EMBL" id="WIXP02000010">
    <property type="protein sequence ID" value="KAF6203616.1"/>
    <property type="molecule type" value="Genomic_DNA"/>
</dbReference>
<evidence type="ECO:0000313" key="3">
    <source>
        <dbReference type="Proteomes" id="UP000466442"/>
    </source>
</evidence>